<dbReference type="EMBL" id="CCBN010000017">
    <property type="protein sequence ID" value="CDO56878.1"/>
    <property type="molecule type" value="Genomic_DNA"/>
</dbReference>
<sequence>MSGNNVDISKLSPQEQRIYKLYGKLPSRNELLTKKLKDRKFFDSGDYALSKAAATKNESDVINGVGSKHPEPEDIPQLLHSHNSISSSSPPRSPNSAKVAAVREHSLLHEQQQEQKQK</sequence>
<keyword evidence="5" id="KW-1185">Reference proteome</keyword>
<proteinExistence type="inferred from homology"/>
<accession>A0A0J9XH55</accession>
<feature type="region of interest" description="Disordered" evidence="3">
    <location>
        <begin position="53"/>
        <end position="118"/>
    </location>
</feature>
<dbReference type="GO" id="GO:0004864">
    <property type="term" value="F:protein phosphatase inhibitor activity"/>
    <property type="evidence" value="ECO:0007669"/>
    <property type="project" value="TreeGrafter"/>
</dbReference>
<evidence type="ECO:0000256" key="2">
    <source>
        <dbReference type="RuleBase" id="RU363120"/>
    </source>
</evidence>
<dbReference type="InterPro" id="IPR006760">
    <property type="entry name" value="Endosulphine"/>
</dbReference>
<comment type="function">
    <text evidence="2">Plays an essential role in initiation of the G0 program by preventing the degradation of specific nutrient-regulated mRNAs via the 5'-3' mRNA decay pathway.</text>
</comment>
<feature type="compositionally biased region" description="Low complexity" evidence="3">
    <location>
        <begin position="80"/>
        <end position="96"/>
    </location>
</feature>
<evidence type="ECO:0000313" key="4">
    <source>
        <dbReference type="EMBL" id="CDO56878.1"/>
    </source>
</evidence>
<evidence type="ECO:0000313" key="5">
    <source>
        <dbReference type="Proteomes" id="UP000242525"/>
    </source>
</evidence>
<dbReference type="AlphaFoldDB" id="A0A0J9XH55"/>
<organism evidence="4 5">
    <name type="scientific">Geotrichum candidum</name>
    <name type="common">Oospora lactis</name>
    <name type="synonym">Dipodascus geotrichum</name>
    <dbReference type="NCBI Taxonomy" id="1173061"/>
    <lineage>
        <taxon>Eukaryota</taxon>
        <taxon>Fungi</taxon>
        <taxon>Dikarya</taxon>
        <taxon>Ascomycota</taxon>
        <taxon>Saccharomycotina</taxon>
        <taxon>Dipodascomycetes</taxon>
        <taxon>Dipodascales</taxon>
        <taxon>Dipodascaceae</taxon>
        <taxon>Geotrichum</taxon>
    </lineage>
</organism>
<dbReference type="PANTHER" id="PTHR10358">
    <property type="entry name" value="ENDOSULFINE"/>
    <property type="match status" value="1"/>
</dbReference>
<comment type="caution">
    <text evidence="4">The sequence shown here is derived from an EMBL/GenBank/DDBJ whole genome shotgun (WGS) entry which is preliminary data.</text>
</comment>
<dbReference type="STRING" id="1173061.A0A0J9XH55"/>
<dbReference type="PANTHER" id="PTHR10358:SF6">
    <property type="entry name" value="ENDOSULFINE, ISOFORM A"/>
    <property type="match status" value="1"/>
</dbReference>
<protein>
    <recommendedName>
        <fullName evidence="2">mRNA stability protein</fullName>
    </recommendedName>
</protein>
<dbReference type="Proteomes" id="UP000242525">
    <property type="component" value="Unassembled WGS sequence"/>
</dbReference>
<name>A0A0J9XH55_GEOCN</name>
<evidence type="ECO:0000256" key="1">
    <source>
        <dbReference type="ARBA" id="ARBA00010520"/>
    </source>
</evidence>
<evidence type="ECO:0000256" key="3">
    <source>
        <dbReference type="SAM" id="MobiDB-lite"/>
    </source>
</evidence>
<comment type="similarity">
    <text evidence="1 2">Belongs to the endosulfine family.</text>
</comment>
<dbReference type="GO" id="GO:0005737">
    <property type="term" value="C:cytoplasm"/>
    <property type="evidence" value="ECO:0007669"/>
    <property type="project" value="TreeGrafter"/>
</dbReference>
<gene>
    <name evidence="4" type="ORF">BN980_GECA17s01407g</name>
</gene>
<reference evidence="4" key="1">
    <citation type="submission" date="2014-03" db="EMBL/GenBank/DDBJ databases">
        <authorList>
            <person name="Casaregola S."/>
        </authorList>
    </citation>
    <scope>NUCLEOTIDE SEQUENCE [LARGE SCALE GENOMIC DNA]</scope>
    <source>
        <strain evidence="4">CLIB 918</strain>
    </source>
</reference>
<feature type="compositionally biased region" description="Basic and acidic residues" evidence="3">
    <location>
        <begin position="101"/>
        <end position="118"/>
    </location>
</feature>
<dbReference type="OrthoDB" id="5949865at2759"/>
<dbReference type="Pfam" id="PF04667">
    <property type="entry name" value="Endosulfine"/>
    <property type="match status" value="1"/>
</dbReference>